<accession>A0A0A1SUK1</accession>
<reference evidence="18 19" key="1">
    <citation type="journal article" date="2015" name="Genome Announc.">
        <title>Draft Genome Sequence and Gene Annotation of the Entomopathogenic Fungus Verticillium hemipterigenum.</title>
        <authorList>
            <person name="Horn F."/>
            <person name="Habel A."/>
            <person name="Scharf D.H."/>
            <person name="Dworschak J."/>
            <person name="Brakhage A.A."/>
            <person name="Guthke R."/>
            <person name="Hertweck C."/>
            <person name="Linde J."/>
        </authorList>
    </citation>
    <scope>NUCLEOTIDE SEQUENCE [LARGE SCALE GENOMIC DNA]</scope>
</reference>
<keyword evidence="7 15" id="KW-0479">Metal-binding</keyword>
<organism evidence="18 19">
    <name type="scientific">[Torrubiella] hemipterigena</name>
    <dbReference type="NCBI Taxonomy" id="1531966"/>
    <lineage>
        <taxon>Eukaryota</taxon>
        <taxon>Fungi</taxon>
        <taxon>Dikarya</taxon>
        <taxon>Ascomycota</taxon>
        <taxon>Pezizomycotina</taxon>
        <taxon>Sordariomycetes</taxon>
        <taxon>Hypocreomycetidae</taxon>
        <taxon>Hypocreales</taxon>
        <taxon>Clavicipitaceae</taxon>
        <taxon>Clavicipitaceae incertae sedis</taxon>
        <taxon>'Torrubiella' clade</taxon>
    </lineage>
</organism>
<feature type="binding site" evidence="15">
    <location>
        <position position="558"/>
    </location>
    <ligand>
        <name>Ca(2+)</name>
        <dbReference type="ChEBI" id="CHEBI:29108"/>
    </ligand>
</feature>
<dbReference type="GO" id="GO:0004252">
    <property type="term" value="F:serine-type endopeptidase activity"/>
    <property type="evidence" value="ECO:0007669"/>
    <property type="project" value="UniProtKB-UniRule"/>
</dbReference>
<dbReference type="GO" id="GO:0008240">
    <property type="term" value="F:tripeptidyl-peptidase activity"/>
    <property type="evidence" value="ECO:0007669"/>
    <property type="project" value="UniProtKB-EC"/>
</dbReference>
<evidence type="ECO:0000313" key="19">
    <source>
        <dbReference type="Proteomes" id="UP000039046"/>
    </source>
</evidence>
<evidence type="ECO:0000256" key="8">
    <source>
        <dbReference type="ARBA" id="ARBA00022729"/>
    </source>
</evidence>
<dbReference type="HOGENOM" id="CLU_013783_3_0_1"/>
<dbReference type="AlphaFoldDB" id="A0A0A1SUK1"/>
<evidence type="ECO:0000256" key="9">
    <source>
        <dbReference type="ARBA" id="ARBA00022801"/>
    </source>
</evidence>
<comment type="subcellular location">
    <subcellularLocation>
        <location evidence="3">Secreted</location>
        <location evidence="3">Extracellular space</location>
    </subcellularLocation>
</comment>
<keyword evidence="10 15" id="KW-0720">Serine protease</keyword>
<dbReference type="PANTHER" id="PTHR14218">
    <property type="entry name" value="PROTEASE S8 TRIPEPTIDYL PEPTIDASE I CLN2"/>
    <property type="match status" value="1"/>
</dbReference>
<dbReference type="PROSITE" id="PS51695">
    <property type="entry name" value="SEDOLISIN"/>
    <property type="match status" value="1"/>
</dbReference>
<dbReference type="OrthoDB" id="409122at2759"/>
<dbReference type="MEROPS" id="S53.010"/>
<dbReference type="STRING" id="1531966.A0A0A1SUK1"/>
<dbReference type="InterPro" id="IPR030400">
    <property type="entry name" value="Sedolisin_dom"/>
</dbReference>
<dbReference type="GO" id="GO:0006508">
    <property type="term" value="P:proteolysis"/>
    <property type="evidence" value="ECO:0007669"/>
    <property type="project" value="UniProtKB-KW"/>
</dbReference>
<dbReference type="GO" id="GO:0046872">
    <property type="term" value="F:metal ion binding"/>
    <property type="evidence" value="ECO:0007669"/>
    <property type="project" value="UniProtKB-UniRule"/>
</dbReference>
<evidence type="ECO:0000256" key="11">
    <source>
        <dbReference type="ARBA" id="ARBA00022837"/>
    </source>
</evidence>
<feature type="active site" description="Charge relay system" evidence="15">
    <location>
        <position position="285"/>
    </location>
</feature>
<dbReference type="PANTHER" id="PTHR14218:SF15">
    <property type="entry name" value="TRIPEPTIDYL-PEPTIDASE 1"/>
    <property type="match status" value="1"/>
</dbReference>
<evidence type="ECO:0000313" key="18">
    <source>
        <dbReference type="EMBL" id="CEJ86547.1"/>
    </source>
</evidence>
<dbReference type="SUPFAM" id="SSF52743">
    <property type="entry name" value="Subtilisin-like"/>
    <property type="match status" value="1"/>
</dbReference>
<gene>
    <name evidence="18" type="ORF">VHEMI04137</name>
</gene>
<evidence type="ECO:0000256" key="3">
    <source>
        <dbReference type="ARBA" id="ARBA00004239"/>
    </source>
</evidence>
<keyword evidence="19" id="KW-1185">Reference proteome</keyword>
<keyword evidence="11 15" id="KW-0106">Calcium</keyword>
<feature type="binding site" evidence="15">
    <location>
        <position position="560"/>
    </location>
    <ligand>
        <name>Ca(2+)</name>
        <dbReference type="ChEBI" id="CHEBI:29108"/>
    </ligand>
</feature>
<evidence type="ECO:0000256" key="15">
    <source>
        <dbReference type="PROSITE-ProRule" id="PRU01032"/>
    </source>
</evidence>
<dbReference type="CDD" id="cd11377">
    <property type="entry name" value="Pro-peptidase_S53"/>
    <property type="match status" value="1"/>
</dbReference>
<evidence type="ECO:0000256" key="10">
    <source>
        <dbReference type="ARBA" id="ARBA00022825"/>
    </source>
</evidence>
<keyword evidence="12" id="KW-0843">Virulence</keyword>
<feature type="signal peptide" evidence="16">
    <location>
        <begin position="1"/>
        <end position="15"/>
    </location>
</feature>
<dbReference type="GO" id="GO:0005576">
    <property type="term" value="C:extracellular region"/>
    <property type="evidence" value="ECO:0007669"/>
    <property type="project" value="UniProtKB-SubCell"/>
</dbReference>
<evidence type="ECO:0000256" key="6">
    <source>
        <dbReference type="ARBA" id="ARBA00022670"/>
    </source>
</evidence>
<keyword evidence="9 15" id="KW-0378">Hydrolase</keyword>
<dbReference type="InterPro" id="IPR036852">
    <property type="entry name" value="Peptidase_S8/S53_dom_sf"/>
</dbReference>
<dbReference type="EC" id="3.4.14.10" evidence="4"/>
<keyword evidence="14" id="KW-0325">Glycoprotein</keyword>
<evidence type="ECO:0000256" key="1">
    <source>
        <dbReference type="ARBA" id="ARBA00001910"/>
    </source>
</evidence>
<evidence type="ECO:0000259" key="17">
    <source>
        <dbReference type="PROSITE" id="PS51695"/>
    </source>
</evidence>
<dbReference type="Gene3D" id="3.40.50.200">
    <property type="entry name" value="Peptidase S8/S53 domain"/>
    <property type="match status" value="1"/>
</dbReference>
<evidence type="ECO:0000256" key="12">
    <source>
        <dbReference type="ARBA" id="ARBA00023026"/>
    </source>
</evidence>
<keyword evidence="8 16" id="KW-0732">Signal</keyword>
<comment type="catalytic activity">
    <reaction evidence="1">
        <text>Release of an N-terminal tripeptide from a polypeptide.</text>
        <dbReference type="EC" id="3.4.14.10"/>
    </reaction>
</comment>
<evidence type="ECO:0000256" key="4">
    <source>
        <dbReference type="ARBA" id="ARBA00012462"/>
    </source>
</evidence>
<dbReference type="Proteomes" id="UP000039046">
    <property type="component" value="Unassembled WGS sequence"/>
</dbReference>
<feature type="domain" description="Peptidase S53" evidence="17">
    <location>
        <begin position="210"/>
        <end position="577"/>
    </location>
</feature>
<comment type="function">
    <text evidence="2">Secreted tripeptidyl-peptidase which degrades proteins at acidic pHs and is involved in virulence.</text>
</comment>
<name>A0A0A1SUK1_9HYPO</name>
<keyword evidence="13" id="KW-0865">Zymogen</keyword>
<proteinExistence type="predicted"/>
<evidence type="ECO:0000256" key="7">
    <source>
        <dbReference type="ARBA" id="ARBA00022723"/>
    </source>
</evidence>
<dbReference type="CDD" id="cd04056">
    <property type="entry name" value="Peptidases_S53"/>
    <property type="match status" value="1"/>
</dbReference>
<evidence type="ECO:0000256" key="2">
    <source>
        <dbReference type="ARBA" id="ARBA00002451"/>
    </source>
</evidence>
<feature type="binding site" evidence="15">
    <location>
        <position position="539"/>
    </location>
    <ligand>
        <name>Ca(2+)</name>
        <dbReference type="ChEBI" id="CHEBI:29108"/>
    </ligand>
</feature>
<evidence type="ECO:0000256" key="14">
    <source>
        <dbReference type="ARBA" id="ARBA00023180"/>
    </source>
</evidence>
<feature type="active site" description="Charge relay system" evidence="15">
    <location>
        <position position="496"/>
    </location>
</feature>
<sequence length="577" mass="62756">MSLLLPALVATLAMASPLNTQMVTKQSLENLPLGWELKSAAPSDMTIDMHIGLKEENIAKLEQIAYAVSNPDDPSYGKHLSKQEIDTMTAPTKQTVDAVTKWLNAHGVEAGEVESGFLKVRVSVDTAQKMLNTQYNVYHNADQNRLTVRTTEYSVPAYVLGSISTIQPTTLFTDFGMHQARTADGLAKRETNAHVPHDLKVGGVKECVNGTTPACMRANYGITGYQPSDKTTLAITGFLNQDPSTDDLSLYLKNFTNLPTDLKYAVEIINNGVNNNKGTGEANLDTQIMMGLTYPIHNLYYSTGGSPPFIDDESLKGNNSNEPYLDWVNHVLAQTDLPLTISNSYSDNEQTVPRDYADKVCSQFMKLAARGVSLLISSGDDGVAGGSRNCYKNDGKRTEAFIPGFPPSCPWVTAVGGTVNYGTDEAGEPDGGGGFSNYYARPEYQKDQVSRYVGSLRDSFAGMYNKTGRAYPDISANYREFPIYLNGQLRYTGGTSAAAPLSASIIALLNDYRVANGKAPLGFLNPFLYKNSVRGIRDIRQGNNVDCHGKPAFPAKYGWDASTGLGVPDFAKLKKLL</sequence>
<evidence type="ECO:0000256" key="5">
    <source>
        <dbReference type="ARBA" id="ARBA00022525"/>
    </source>
</evidence>
<comment type="cofactor">
    <cofactor evidence="15">
        <name>Ca(2+)</name>
        <dbReference type="ChEBI" id="CHEBI:29108"/>
    </cofactor>
    <text evidence="15">Binds 1 Ca(2+) ion per subunit.</text>
</comment>
<keyword evidence="6 15" id="KW-0645">Protease</keyword>
<dbReference type="SMART" id="SM00944">
    <property type="entry name" value="Pro-kuma_activ"/>
    <property type="match status" value="1"/>
</dbReference>
<keyword evidence="5" id="KW-0964">Secreted</keyword>
<feature type="binding site" evidence="15">
    <location>
        <position position="538"/>
    </location>
    <ligand>
        <name>Ca(2+)</name>
        <dbReference type="ChEBI" id="CHEBI:29108"/>
    </ligand>
</feature>
<feature type="active site" description="Charge relay system" evidence="15">
    <location>
        <position position="281"/>
    </location>
</feature>
<dbReference type="InterPro" id="IPR015366">
    <property type="entry name" value="S53_propep"/>
</dbReference>
<feature type="chain" id="PRO_5012565375" description="tripeptidyl-peptidase II" evidence="16">
    <location>
        <begin position="16"/>
        <end position="577"/>
    </location>
</feature>
<dbReference type="Pfam" id="PF09286">
    <property type="entry name" value="Pro-kuma_activ"/>
    <property type="match status" value="1"/>
</dbReference>
<protein>
    <recommendedName>
        <fullName evidence="4">tripeptidyl-peptidase II</fullName>
        <ecNumber evidence="4">3.4.14.10</ecNumber>
    </recommendedName>
</protein>
<dbReference type="SUPFAM" id="SSF54897">
    <property type="entry name" value="Protease propeptides/inhibitors"/>
    <property type="match status" value="1"/>
</dbReference>
<dbReference type="FunFam" id="3.40.50.200:FF:000015">
    <property type="entry name" value="Tripeptidyl peptidase A"/>
    <property type="match status" value="1"/>
</dbReference>
<evidence type="ECO:0000256" key="13">
    <source>
        <dbReference type="ARBA" id="ARBA00023145"/>
    </source>
</evidence>
<evidence type="ECO:0000256" key="16">
    <source>
        <dbReference type="SAM" id="SignalP"/>
    </source>
</evidence>
<dbReference type="InterPro" id="IPR050819">
    <property type="entry name" value="Tripeptidyl-peptidase_I"/>
</dbReference>
<dbReference type="EMBL" id="CDHN01000002">
    <property type="protein sequence ID" value="CEJ86547.1"/>
    <property type="molecule type" value="Genomic_DNA"/>
</dbReference>